<dbReference type="Gene3D" id="4.10.640.10">
    <property type="entry name" value="Ribosomal protein S18"/>
    <property type="match status" value="1"/>
</dbReference>
<dbReference type="Proteomes" id="UP000306416">
    <property type="component" value="Unassembled WGS sequence"/>
</dbReference>
<feature type="region of interest" description="Disordered" evidence="9">
    <location>
        <begin position="1"/>
        <end position="22"/>
    </location>
</feature>
<sequence length="92" mass="10593">MADERAPQRTSSGPRKKRPFQRRKVCRFCADKQVSIDYKDPRTLRYFVSERGKIIPRRISGNCSKHQREITEAIKRARNIALLPIAGSHATA</sequence>
<dbReference type="AlphaFoldDB" id="A0A4V3NZG7"/>
<proteinExistence type="inferred from homology"/>
<keyword evidence="3 7" id="KW-0694">RNA-binding</keyword>
<dbReference type="InterPro" id="IPR001648">
    <property type="entry name" value="Ribosomal_bS18"/>
</dbReference>
<evidence type="ECO:0000256" key="1">
    <source>
        <dbReference type="ARBA" id="ARBA00005589"/>
    </source>
</evidence>
<keyword evidence="5 7" id="KW-0687">Ribonucleoprotein</keyword>
<keyword evidence="4 7" id="KW-0689">Ribosomal protein</keyword>
<evidence type="ECO:0000256" key="4">
    <source>
        <dbReference type="ARBA" id="ARBA00022980"/>
    </source>
</evidence>
<protein>
    <recommendedName>
        <fullName evidence="6 7">Small ribosomal subunit protein bS18</fullName>
    </recommendedName>
</protein>
<dbReference type="GO" id="GO:0022627">
    <property type="term" value="C:cytosolic small ribosomal subunit"/>
    <property type="evidence" value="ECO:0007669"/>
    <property type="project" value="TreeGrafter"/>
</dbReference>
<reference evidence="10 11" key="1">
    <citation type="submission" date="2019-04" db="EMBL/GenBank/DDBJ databases">
        <title>Geobacter oryzae sp. nov., ferric-reducing bacteria isolated from paddy soil.</title>
        <authorList>
            <person name="Xu Z."/>
            <person name="Masuda Y."/>
            <person name="Itoh H."/>
            <person name="Senoo K."/>
        </authorList>
    </citation>
    <scope>NUCLEOTIDE SEQUENCE [LARGE SCALE GENOMIC DNA]</scope>
    <source>
        <strain evidence="10 11">Red111</strain>
    </source>
</reference>
<evidence type="ECO:0000256" key="7">
    <source>
        <dbReference type="HAMAP-Rule" id="MF_00270"/>
    </source>
</evidence>
<evidence type="ECO:0000313" key="11">
    <source>
        <dbReference type="Proteomes" id="UP000306416"/>
    </source>
</evidence>
<organism evidence="10 11">
    <name type="scientific">Geomonas terrae</name>
    <dbReference type="NCBI Taxonomy" id="2562681"/>
    <lineage>
        <taxon>Bacteria</taxon>
        <taxon>Pseudomonadati</taxon>
        <taxon>Thermodesulfobacteriota</taxon>
        <taxon>Desulfuromonadia</taxon>
        <taxon>Geobacterales</taxon>
        <taxon>Geobacteraceae</taxon>
        <taxon>Geomonas</taxon>
    </lineage>
</organism>
<dbReference type="EMBL" id="SRSC01000003">
    <property type="protein sequence ID" value="TGU71652.1"/>
    <property type="molecule type" value="Genomic_DNA"/>
</dbReference>
<dbReference type="HAMAP" id="MF_00270">
    <property type="entry name" value="Ribosomal_bS18"/>
    <property type="match status" value="1"/>
</dbReference>
<evidence type="ECO:0000256" key="6">
    <source>
        <dbReference type="ARBA" id="ARBA00035141"/>
    </source>
</evidence>
<dbReference type="NCBIfam" id="TIGR00165">
    <property type="entry name" value="S18"/>
    <property type="match status" value="1"/>
</dbReference>
<dbReference type="FunFam" id="4.10.640.10:FF:000004">
    <property type="entry name" value="30S ribosomal protein S18"/>
    <property type="match status" value="1"/>
</dbReference>
<evidence type="ECO:0000256" key="5">
    <source>
        <dbReference type="ARBA" id="ARBA00023274"/>
    </source>
</evidence>
<name>A0A4V3NZG7_9BACT</name>
<dbReference type="Pfam" id="PF01084">
    <property type="entry name" value="Ribosomal_S18"/>
    <property type="match status" value="1"/>
</dbReference>
<keyword evidence="11" id="KW-1185">Reference proteome</keyword>
<evidence type="ECO:0000256" key="2">
    <source>
        <dbReference type="ARBA" id="ARBA00022730"/>
    </source>
</evidence>
<comment type="similarity">
    <text evidence="1 7 8">Belongs to the bacterial ribosomal protein bS18 family.</text>
</comment>
<dbReference type="PRINTS" id="PR00974">
    <property type="entry name" value="RIBOSOMALS18"/>
</dbReference>
<dbReference type="PANTHER" id="PTHR13479">
    <property type="entry name" value="30S RIBOSOMAL PROTEIN S18"/>
    <property type="match status" value="1"/>
</dbReference>
<dbReference type="GO" id="GO:0003735">
    <property type="term" value="F:structural constituent of ribosome"/>
    <property type="evidence" value="ECO:0007669"/>
    <property type="project" value="InterPro"/>
</dbReference>
<dbReference type="InterPro" id="IPR036870">
    <property type="entry name" value="Ribosomal_bS18_sf"/>
</dbReference>
<dbReference type="RefSeq" id="WP_135871425.1">
    <property type="nucleotide sequence ID" value="NZ_SRSC01000003.1"/>
</dbReference>
<dbReference type="InterPro" id="IPR018275">
    <property type="entry name" value="Ribosomal_bS18_CS"/>
</dbReference>
<keyword evidence="2 7" id="KW-0699">rRNA-binding</keyword>
<dbReference type="GO" id="GO:0006412">
    <property type="term" value="P:translation"/>
    <property type="evidence" value="ECO:0007669"/>
    <property type="project" value="UniProtKB-UniRule"/>
</dbReference>
<evidence type="ECO:0000256" key="9">
    <source>
        <dbReference type="SAM" id="MobiDB-lite"/>
    </source>
</evidence>
<gene>
    <name evidence="7 10" type="primary">rpsR</name>
    <name evidence="10" type="ORF">E4633_15205</name>
</gene>
<dbReference type="PANTHER" id="PTHR13479:SF40">
    <property type="entry name" value="SMALL RIBOSOMAL SUBUNIT PROTEIN BS18M"/>
    <property type="match status" value="1"/>
</dbReference>
<evidence type="ECO:0000256" key="3">
    <source>
        <dbReference type="ARBA" id="ARBA00022884"/>
    </source>
</evidence>
<accession>A0A4V3NZG7</accession>
<comment type="caution">
    <text evidence="10">The sequence shown here is derived from an EMBL/GenBank/DDBJ whole genome shotgun (WGS) entry which is preliminary data.</text>
</comment>
<dbReference type="SUPFAM" id="SSF46911">
    <property type="entry name" value="Ribosomal protein S18"/>
    <property type="match status" value="1"/>
</dbReference>
<dbReference type="PROSITE" id="PS00057">
    <property type="entry name" value="RIBOSOMAL_S18"/>
    <property type="match status" value="1"/>
</dbReference>
<dbReference type="GO" id="GO:0070181">
    <property type="term" value="F:small ribosomal subunit rRNA binding"/>
    <property type="evidence" value="ECO:0007669"/>
    <property type="project" value="TreeGrafter"/>
</dbReference>
<comment type="subunit">
    <text evidence="7">Part of the 30S ribosomal subunit. Forms a tight heterodimer with protein bS6.</text>
</comment>
<comment type="function">
    <text evidence="7">Binds as a heterodimer with protein bS6 to the central domain of the 16S rRNA, where it helps stabilize the platform of the 30S subunit.</text>
</comment>
<evidence type="ECO:0000256" key="8">
    <source>
        <dbReference type="RuleBase" id="RU003910"/>
    </source>
</evidence>
<evidence type="ECO:0000313" key="10">
    <source>
        <dbReference type="EMBL" id="TGU71652.1"/>
    </source>
</evidence>